<reference evidence="2" key="1">
    <citation type="submission" date="2020-02" db="EMBL/GenBank/DDBJ databases">
        <authorList>
            <person name="Meier V. D."/>
        </authorList>
    </citation>
    <scope>NUCLEOTIDE SEQUENCE</scope>
    <source>
        <strain evidence="2">AVDCRST_MAG04</strain>
    </source>
</reference>
<evidence type="ECO:0000313" key="2">
    <source>
        <dbReference type="EMBL" id="CAA9275602.1"/>
    </source>
</evidence>
<feature type="compositionally biased region" description="Low complexity" evidence="1">
    <location>
        <begin position="146"/>
        <end position="156"/>
    </location>
</feature>
<organism evidence="2">
    <name type="scientific">uncultured Acetobacteraceae bacterium</name>
    <dbReference type="NCBI Taxonomy" id="169975"/>
    <lineage>
        <taxon>Bacteria</taxon>
        <taxon>Pseudomonadati</taxon>
        <taxon>Pseudomonadota</taxon>
        <taxon>Alphaproteobacteria</taxon>
        <taxon>Acetobacterales</taxon>
        <taxon>Acetobacteraceae</taxon>
        <taxon>environmental samples</taxon>
    </lineage>
</organism>
<feature type="region of interest" description="Disordered" evidence="1">
    <location>
        <begin position="95"/>
        <end position="261"/>
    </location>
</feature>
<dbReference type="EMBL" id="CADCTL010000247">
    <property type="protein sequence ID" value="CAA9275602.1"/>
    <property type="molecule type" value="Genomic_DNA"/>
</dbReference>
<accession>A0A6J4JCW1</accession>
<feature type="compositionally biased region" description="Basic and acidic residues" evidence="1">
    <location>
        <begin position="1"/>
        <end position="11"/>
    </location>
</feature>
<proteinExistence type="predicted"/>
<feature type="compositionally biased region" description="Low complexity" evidence="1">
    <location>
        <begin position="219"/>
        <end position="231"/>
    </location>
</feature>
<feature type="region of interest" description="Disordered" evidence="1">
    <location>
        <begin position="1"/>
        <end position="82"/>
    </location>
</feature>
<sequence length="261" mass="28088">GVPRRVQDLGGRHRPRARSAARRGPRRGAGRVRGATRAVRLRQIDAALPDRRVGGGDGRRHPILPRRGGPALARPQPDLPGDLALPLALRLAERSLRPVHPRRAGGGAPQRGARSPGPRRPGRGDAQAPGRALGRDAPARGGGPRAGHAPQGPADGRALRRARRADARQDAGLPAGRLARQRRLGAVRHPPHRRGRGAGRPRGGLHRPPRPHQEHRPGRPAAAARPLLARMRPPPRPPDRRTAGRGGPRLRRAGSARRRRM</sequence>
<feature type="compositionally biased region" description="Basic residues" evidence="1">
    <location>
        <begin position="248"/>
        <end position="261"/>
    </location>
</feature>
<dbReference type="GO" id="GO:0005524">
    <property type="term" value="F:ATP binding"/>
    <property type="evidence" value="ECO:0007669"/>
    <property type="project" value="UniProtKB-KW"/>
</dbReference>
<feature type="compositionally biased region" description="Basic residues" evidence="1">
    <location>
        <begin position="12"/>
        <end position="30"/>
    </location>
</feature>
<feature type="non-terminal residue" evidence="2">
    <location>
        <position position="1"/>
    </location>
</feature>
<evidence type="ECO:0000256" key="1">
    <source>
        <dbReference type="SAM" id="MobiDB-lite"/>
    </source>
</evidence>
<protein>
    <submittedName>
        <fullName evidence="2">ABC transporter, ATP-binding protein (Cluster 1, maltose/g3p/polyamine/iron) ABC transporter, ATP-binding protein (Cluster 10, nitrate/sulfonate/bicarbonate)</fullName>
    </submittedName>
</protein>
<gene>
    <name evidence="2" type="ORF">AVDCRST_MAG04-3395</name>
</gene>
<feature type="compositionally biased region" description="Basic and acidic residues" evidence="1">
    <location>
        <begin position="48"/>
        <end position="60"/>
    </location>
</feature>
<keyword evidence="2" id="KW-0547">Nucleotide-binding</keyword>
<dbReference type="AlphaFoldDB" id="A0A6J4JCW1"/>
<feature type="compositionally biased region" description="Basic residues" evidence="1">
    <location>
        <begin position="179"/>
        <end position="210"/>
    </location>
</feature>
<feature type="non-terminal residue" evidence="2">
    <location>
        <position position="261"/>
    </location>
</feature>
<name>A0A6J4JCW1_9PROT</name>
<keyword evidence="2" id="KW-0067">ATP-binding</keyword>